<evidence type="ECO:0000256" key="1">
    <source>
        <dbReference type="SAM" id="MobiDB-lite"/>
    </source>
</evidence>
<evidence type="ECO:0000313" key="3">
    <source>
        <dbReference type="EMBL" id="MFD1456675.1"/>
    </source>
</evidence>
<comment type="caution">
    <text evidence="3">The sequence shown here is derived from an EMBL/GenBank/DDBJ whole genome shotgun (WGS) entry which is preliminary data.</text>
</comment>
<dbReference type="Proteomes" id="UP001597189">
    <property type="component" value="Unassembled WGS sequence"/>
</dbReference>
<organism evidence="3 4">
    <name type="scientific">Levilactobacillus lanxiensis</name>
    <dbReference type="NCBI Taxonomy" id="2799568"/>
    <lineage>
        <taxon>Bacteria</taxon>
        <taxon>Bacillati</taxon>
        <taxon>Bacillota</taxon>
        <taxon>Bacilli</taxon>
        <taxon>Lactobacillales</taxon>
        <taxon>Lactobacillaceae</taxon>
        <taxon>Levilactobacillus</taxon>
    </lineage>
</organism>
<gene>
    <name evidence="3" type="ORF">ACFQ44_13525</name>
</gene>
<keyword evidence="4" id="KW-1185">Reference proteome</keyword>
<dbReference type="RefSeq" id="WP_203647123.1">
    <property type="nucleotide sequence ID" value="NZ_BOLN01000017.1"/>
</dbReference>
<keyword evidence="2" id="KW-0812">Transmembrane</keyword>
<sequence>MFLGITILGVIFIIITAFSVVNASRRGESKRSSIIVLVITVLVTVGAITQLPFWSASSTHDKATQTSKQSSSLSSQSGQAFATSDKTATRADNEKQVKTQLAKSLVKLGTVTFDHASKTYTLTITNKSLKKTIKGLKADPSQAKAAKWPKFVDNFTKTSQSLKKALGPGYRLVMRVGDQSPVLVFKDGYVTKNIFE</sequence>
<name>A0ABW4D7W9_9LACO</name>
<dbReference type="EMBL" id="JBHTOD010000017">
    <property type="protein sequence ID" value="MFD1456675.1"/>
    <property type="molecule type" value="Genomic_DNA"/>
</dbReference>
<proteinExistence type="predicted"/>
<protein>
    <recommendedName>
        <fullName evidence="5">DUF308 domain-containing protein</fullName>
    </recommendedName>
</protein>
<evidence type="ECO:0008006" key="5">
    <source>
        <dbReference type="Google" id="ProtNLM"/>
    </source>
</evidence>
<feature type="transmembrane region" description="Helical" evidence="2">
    <location>
        <begin position="35"/>
        <end position="54"/>
    </location>
</feature>
<accession>A0ABW4D7W9</accession>
<reference evidence="4" key="1">
    <citation type="journal article" date="2019" name="Int. J. Syst. Evol. Microbiol.">
        <title>The Global Catalogue of Microorganisms (GCM) 10K type strain sequencing project: providing services to taxonomists for standard genome sequencing and annotation.</title>
        <authorList>
            <consortium name="The Broad Institute Genomics Platform"/>
            <consortium name="The Broad Institute Genome Sequencing Center for Infectious Disease"/>
            <person name="Wu L."/>
            <person name="Ma J."/>
        </authorList>
    </citation>
    <scope>NUCLEOTIDE SEQUENCE [LARGE SCALE GENOMIC DNA]</scope>
    <source>
        <strain evidence="4">CCM 8979</strain>
    </source>
</reference>
<feature type="transmembrane region" description="Helical" evidence="2">
    <location>
        <begin position="6"/>
        <end position="23"/>
    </location>
</feature>
<feature type="compositionally biased region" description="Low complexity" evidence="1">
    <location>
        <begin position="65"/>
        <end position="79"/>
    </location>
</feature>
<feature type="region of interest" description="Disordered" evidence="1">
    <location>
        <begin position="65"/>
        <end position="94"/>
    </location>
</feature>
<keyword evidence="2" id="KW-1133">Transmembrane helix</keyword>
<evidence type="ECO:0000256" key="2">
    <source>
        <dbReference type="SAM" id="Phobius"/>
    </source>
</evidence>
<evidence type="ECO:0000313" key="4">
    <source>
        <dbReference type="Proteomes" id="UP001597189"/>
    </source>
</evidence>
<keyword evidence="2" id="KW-0472">Membrane</keyword>